<dbReference type="PANTHER" id="PTHR12246">
    <property type="entry name" value="PALMITOYLTRANSFERASE ZDHHC16"/>
    <property type="match status" value="1"/>
</dbReference>
<name>A0A9N8ZCV5_9GLOM</name>
<evidence type="ECO:0000256" key="8">
    <source>
        <dbReference type="ARBA" id="ARBA00023315"/>
    </source>
</evidence>
<dbReference type="Proteomes" id="UP000789572">
    <property type="component" value="Unassembled WGS sequence"/>
</dbReference>
<evidence type="ECO:0000256" key="1">
    <source>
        <dbReference type="ARBA" id="ARBA00004141"/>
    </source>
</evidence>
<comment type="catalytic activity">
    <reaction evidence="9 10">
        <text>L-cysteinyl-[protein] + hexadecanoyl-CoA = S-hexadecanoyl-L-cysteinyl-[protein] + CoA</text>
        <dbReference type="Rhea" id="RHEA:36683"/>
        <dbReference type="Rhea" id="RHEA-COMP:10131"/>
        <dbReference type="Rhea" id="RHEA-COMP:11032"/>
        <dbReference type="ChEBI" id="CHEBI:29950"/>
        <dbReference type="ChEBI" id="CHEBI:57287"/>
        <dbReference type="ChEBI" id="CHEBI:57379"/>
        <dbReference type="ChEBI" id="CHEBI:74151"/>
        <dbReference type="EC" id="2.3.1.225"/>
    </reaction>
</comment>
<reference evidence="12" key="1">
    <citation type="submission" date="2021-06" db="EMBL/GenBank/DDBJ databases">
        <authorList>
            <person name="Kallberg Y."/>
            <person name="Tangrot J."/>
            <person name="Rosling A."/>
        </authorList>
    </citation>
    <scope>NUCLEOTIDE SEQUENCE</scope>
    <source>
        <strain evidence="12">IA702</strain>
    </source>
</reference>
<dbReference type="InterPro" id="IPR039859">
    <property type="entry name" value="PFA4/ZDH16/20/ERF2-like"/>
</dbReference>
<evidence type="ECO:0000259" key="11">
    <source>
        <dbReference type="Pfam" id="PF01529"/>
    </source>
</evidence>
<feature type="transmembrane region" description="Helical" evidence="10">
    <location>
        <begin position="64"/>
        <end position="84"/>
    </location>
</feature>
<keyword evidence="5 10" id="KW-0472">Membrane</keyword>
<feature type="transmembrane region" description="Helical" evidence="10">
    <location>
        <begin position="207"/>
        <end position="228"/>
    </location>
</feature>
<feature type="transmembrane region" description="Helical" evidence="10">
    <location>
        <begin position="20"/>
        <end position="44"/>
    </location>
</feature>
<accession>A0A9N8ZCV5</accession>
<keyword evidence="4 10" id="KW-1133">Transmembrane helix</keyword>
<keyword evidence="7" id="KW-0449">Lipoprotein</keyword>
<gene>
    <name evidence="12" type="ORF">POCULU_LOCUS1755</name>
</gene>
<sequence>MLSLKPSVLFSLDKIASRAIAIAGPVFILIAVVLISLAVITYYSVVFPYAFVWDKDYIWSKVNYYLGLIWSIYLTVCIAFHYYMSITTKPGGILIGGTGDPNDDPVLHDIFVELEEYQEFPKTCKKCHLPKPERAHHCSVCKRCVLRFDHHCPWIANCVGHYNHRYFLLFMTYLTIACAYFTILGWQPFLLSLEFDSEWEWWMPRPYVALTFLLAVSIGVALGGMCLWHYYLVVSAQTTVEFYNNRYAKSEAKRRGEAFVNPYSFGIVNNFKQFFNVGSNYPIYTIFLPIPIPPSGNGKVWQKNATQRYSTVQVDEYSEDDE</sequence>
<dbReference type="GO" id="GO:0019706">
    <property type="term" value="F:protein-cysteine S-palmitoyltransferase activity"/>
    <property type="evidence" value="ECO:0007669"/>
    <property type="project" value="UniProtKB-EC"/>
</dbReference>
<keyword evidence="6" id="KW-0564">Palmitate</keyword>
<comment type="domain">
    <text evidence="10">The DHHC domain is required for palmitoyltransferase activity.</text>
</comment>
<organism evidence="12 13">
    <name type="scientific">Paraglomus occultum</name>
    <dbReference type="NCBI Taxonomy" id="144539"/>
    <lineage>
        <taxon>Eukaryota</taxon>
        <taxon>Fungi</taxon>
        <taxon>Fungi incertae sedis</taxon>
        <taxon>Mucoromycota</taxon>
        <taxon>Glomeromycotina</taxon>
        <taxon>Glomeromycetes</taxon>
        <taxon>Paraglomerales</taxon>
        <taxon>Paraglomeraceae</taxon>
        <taxon>Paraglomus</taxon>
    </lineage>
</organism>
<feature type="transmembrane region" description="Helical" evidence="10">
    <location>
        <begin position="166"/>
        <end position="187"/>
    </location>
</feature>
<evidence type="ECO:0000256" key="9">
    <source>
        <dbReference type="ARBA" id="ARBA00048048"/>
    </source>
</evidence>
<evidence type="ECO:0000256" key="10">
    <source>
        <dbReference type="RuleBase" id="RU079119"/>
    </source>
</evidence>
<dbReference type="InterPro" id="IPR001594">
    <property type="entry name" value="Palmitoyltrfase_DHHC"/>
</dbReference>
<dbReference type="Pfam" id="PF01529">
    <property type="entry name" value="DHHC"/>
    <property type="match status" value="1"/>
</dbReference>
<dbReference type="GO" id="GO:0016020">
    <property type="term" value="C:membrane"/>
    <property type="evidence" value="ECO:0007669"/>
    <property type="project" value="UniProtKB-SubCell"/>
</dbReference>
<proteinExistence type="inferred from homology"/>
<keyword evidence="3 10" id="KW-0812">Transmembrane</keyword>
<evidence type="ECO:0000256" key="7">
    <source>
        <dbReference type="ARBA" id="ARBA00023288"/>
    </source>
</evidence>
<feature type="domain" description="Palmitoyltransferase DHHC" evidence="11">
    <location>
        <begin position="119"/>
        <end position="245"/>
    </location>
</feature>
<evidence type="ECO:0000256" key="4">
    <source>
        <dbReference type="ARBA" id="ARBA00022989"/>
    </source>
</evidence>
<evidence type="ECO:0000313" key="13">
    <source>
        <dbReference type="Proteomes" id="UP000789572"/>
    </source>
</evidence>
<evidence type="ECO:0000256" key="3">
    <source>
        <dbReference type="ARBA" id="ARBA00022692"/>
    </source>
</evidence>
<comment type="similarity">
    <text evidence="10">Belongs to the DHHC palmitoyltransferase family.</text>
</comment>
<comment type="caution">
    <text evidence="12">The sequence shown here is derived from an EMBL/GenBank/DDBJ whole genome shotgun (WGS) entry which is preliminary data.</text>
</comment>
<dbReference type="PROSITE" id="PS50216">
    <property type="entry name" value="DHHC"/>
    <property type="match status" value="1"/>
</dbReference>
<keyword evidence="13" id="KW-1185">Reference proteome</keyword>
<evidence type="ECO:0000256" key="5">
    <source>
        <dbReference type="ARBA" id="ARBA00023136"/>
    </source>
</evidence>
<evidence type="ECO:0000313" key="12">
    <source>
        <dbReference type="EMBL" id="CAG8485045.1"/>
    </source>
</evidence>
<protein>
    <recommendedName>
        <fullName evidence="10">Palmitoyltransferase</fullName>
        <ecNumber evidence="10">2.3.1.225</ecNumber>
    </recommendedName>
</protein>
<dbReference type="EC" id="2.3.1.225" evidence="10"/>
<evidence type="ECO:0000256" key="2">
    <source>
        <dbReference type="ARBA" id="ARBA00022679"/>
    </source>
</evidence>
<dbReference type="AlphaFoldDB" id="A0A9N8ZCV5"/>
<dbReference type="OrthoDB" id="9909019at2759"/>
<comment type="subcellular location">
    <subcellularLocation>
        <location evidence="1">Membrane</location>
        <topology evidence="1">Multi-pass membrane protein</topology>
    </subcellularLocation>
</comment>
<keyword evidence="8 10" id="KW-0012">Acyltransferase</keyword>
<keyword evidence="2 10" id="KW-0808">Transferase</keyword>
<dbReference type="EMBL" id="CAJVPJ010000142">
    <property type="protein sequence ID" value="CAG8485045.1"/>
    <property type="molecule type" value="Genomic_DNA"/>
</dbReference>
<evidence type="ECO:0000256" key="6">
    <source>
        <dbReference type="ARBA" id="ARBA00023139"/>
    </source>
</evidence>